<dbReference type="InterPro" id="IPR011042">
    <property type="entry name" value="6-blade_b-propeller_TolB-like"/>
</dbReference>
<dbReference type="Gene3D" id="2.120.10.30">
    <property type="entry name" value="TolB, C-terminal domain"/>
    <property type="match status" value="1"/>
</dbReference>
<protein>
    <submittedName>
        <fullName evidence="1">Uncharacterized protein</fullName>
    </submittedName>
</protein>
<proteinExistence type="predicted"/>
<evidence type="ECO:0000313" key="2">
    <source>
        <dbReference type="Proteomes" id="UP001642360"/>
    </source>
</evidence>
<dbReference type="AlphaFoldDB" id="A0ABC8RSA6"/>
<dbReference type="EMBL" id="CAUOFW020001724">
    <property type="protein sequence ID" value="CAK9147876.1"/>
    <property type="molecule type" value="Genomic_DNA"/>
</dbReference>
<organism evidence="1 2">
    <name type="scientific">Ilex paraguariensis</name>
    <name type="common">yerba mate</name>
    <dbReference type="NCBI Taxonomy" id="185542"/>
    <lineage>
        <taxon>Eukaryota</taxon>
        <taxon>Viridiplantae</taxon>
        <taxon>Streptophyta</taxon>
        <taxon>Embryophyta</taxon>
        <taxon>Tracheophyta</taxon>
        <taxon>Spermatophyta</taxon>
        <taxon>Magnoliopsida</taxon>
        <taxon>eudicotyledons</taxon>
        <taxon>Gunneridae</taxon>
        <taxon>Pentapetalae</taxon>
        <taxon>asterids</taxon>
        <taxon>campanulids</taxon>
        <taxon>Aquifoliales</taxon>
        <taxon>Aquifoliaceae</taxon>
        <taxon>Ilex</taxon>
    </lineage>
</organism>
<sequence>MSNVHTSPSFLCLQELQAPIVLPLTPWVEDLTPVSEMAEFSSGKVQVLDFRISPTLHQIVISSDPYPYFTKLPLPTGVTGPDCIAFDPLGGGPYAGVGDGRILKWQGPGVGFQDFAYTSPNR</sequence>
<dbReference type="PANTHER" id="PTHR10426">
    <property type="entry name" value="STRICTOSIDINE SYNTHASE-RELATED"/>
    <property type="match status" value="1"/>
</dbReference>
<dbReference type="Proteomes" id="UP001642360">
    <property type="component" value="Unassembled WGS sequence"/>
</dbReference>
<comment type="caution">
    <text evidence="1">The sequence shown here is derived from an EMBL/GenBank/DDBJ whole genome shotgun (WGS) entry which is preliminary data.</text>
</comment>
<keyword evidence="2" id="KW-1185">Reference proteome</keyword>
<reference evidence="1 2" key="1">
    <citation type="submission" date="2024-02" db="EMBL/GenBank/DDBJ databases">
        <authorList>
            <person name="Vignale AGUSTIN F."/>
            <person name="Sosa J E."/>
            <person name="Modenutti C."/>
        </authorList>
    </citation>
    <scope>NUCLEOTIDE SEQUENCE [LARGE SCALE GENOMIC DNA]</scope>
</reference>
<accession>A0ABC8RSA6</accession>
<name>A0ABC8RSA6_9AQUA</name>
<dbReference type="PANTHER" id="PTHR10426:SF136">
    <property type="entry name" value="PROTEIN STRICTOSIDINE SYNTHASE-LIKE 9-LIKE"/>
    <property type="match status" value="1"/>
</dbReference>
<gene>
    <name evidence="1" type="ORF">ILEXP_LOCUS15811</name>
</gene>
<evidence type="ECO:0000313" key="1">
    <source>
        <dbReference type="EMBL" id="CAK9147876.1"/>
    </source>
</evidence>